<dbReference type="GO" id="GO:0015031">
    <property type="term" value="P:protein transport"/>
    <property type="evidence" value="ECO:0007669"/>
    <property type="project" value="UniProtKB-KW"/>
</dbReference>
<evidence type="ECO:0000256" key="10">
    <source>
        <dbReference type="ARBA" id="ARBA00022553"/>
    </source>
</evidence>
<keyword evidence="16" id="KW-0811">Translocation</keyword>
<evidence type="ECO:0000259" key="26">
    <source>
        <dbReference type="PROSITE" id="PS50250"/>
    </source>
</evidence>
<dbReference type="InterPro" id="IPR034265">
    <property type="entry name" value="MCM3AP_RRM"/>
</dbReference>
<dbReference type="GO" id="GO:0005737">
    <property type="term" value="C:cytoplasm"/>
    <property type="evidence" value="ECO:0007669"/>
    <property type="project" value="UniProtKB-SubCell"/>
</dbReference>
<evidence type="ECO:0000256" key="24">
    <source>
        <dbReference type="ARBA" id="ARBA00069544"/>
    </source>
</evidence>
<dbReference type="PANTHER" id="PTHR12436:SF3">
    <property type="entry name" value="GERMINAL-CENTER ASSOCIATED NUCLEAR PROTEIN"/>
    <property type="match status" value="1"/>
</dbReference>
<dbReference type="Gene3D" id="3.30.70.330">
    <property type="match status" value="1"/>
</dbReference>
<reference evidence="27 28" key="1">
    <citation type="journal article" date="2011" name="Genome Biol. Evol.">
        <title>Integration of the genetic map and genome assembly of fugu facilitates insights into distinct features of genome evolution in teleosts and mammals.</title>
        <authorList>
            <person name="Kai W."/>
            <person name="Kikuchi K."/>
            <person name="Tohari S."/>
            <person name="Chew A.K."/>
            <person name="Tay A."/>
            <person name="Fujiwara A."/>
            <person name="Hosoya S."/>
            <person name="Suetake H."/>
            <person name="Naruse K."/>
            <person name="Brenner S."/>
            <person name="Suzuki Y."/>
            <person name="Venkatesh B."/>
        </authorList>
    </citation>
    <scope>NUCLEOTIDE SEQUENCE [LARGE SCALE GENOMIC DNA]</scope>
</reference>
<dbReference type="InterPro" id="IPR035979">
    <property type="entry name" value="RBD_domain_sf"/>
</dbReference>
<accession>A0A674PA93</accession>
<evidence type="ECO:0000256" key="11">
    <source>
        <dbReference type="ARBA" id="ARBA00022679"/>
    </source>
</evidence>
<dbReference type="PROSITE" id="PS50250">
    <property type="entry name" value="PCI"/>
    <property type="match status" value="1"/>
</dbReference>
<evidence type="ECO:0000256" key="21">
    <source>
        <dbReference type="ARBA" id="ARBA00038443"/>
    </source>
</evidence>
<keyword evidence="8" id="KW-0488">Methylation</keyword>
<keyword evidence="13" id="KW-0391">Immunity</keyword>
<evidence type="ECO:0000256" key="18">
    <source>
        <dbReference type="ARBA" id="ARBA00023132"/>
    </source>
</evidence>
<feature type="compositionally biased region" description="Basic and acidic residues" evidence="25">
    <location>
        <begin position="419"/>
        <end position="432"/>
    </location>
</feature>
<keyword evidence="10" id="KW-0597">Phosphoprotein</keyword>
<dbReference type="InterPro" id="IPR000504">
    <property type="entry name" value="RRM_dom"/>
</dbReference>
<feature type="compositionally biased region" description="Polar residues" evidence="25">
    <location>
        <begin position="13"/>
        <end position="24"/>
    </location>
</feature>
<keyword evidence="18" id="KW-0906">Nuclear pore complex</keyword>
<feature type="domain" description="PCI" evidence="26">
    <location>
        <begin position="750"/>
        <end position="924"/>
    </location>
</feature>
<dbReference type="GO" id="GO:0005694">
    <property type="term" value="C:chromosome"/>
    <property type="evidence" value="ECO:0007669"/>
    <property type="project" value="UniProtKB-SubCell"/>
</dbReference>
<dbReference type="GO" id="GO:0003723">
    <property type="term" value="F:RNA binding"/>
    <property type="evidence" value="ECO:0007669"/>
    <property type="project" value="InterPro"/>
</dbReference>
<evidence type="ECO:0000256" key="20">
    <source>
        <dbReference type="ARBA" id="ARBA00023315"/>
    </source>
</evidence>
<keyword evidence="6" id="KW-0813">Transport</keyword>
<keyword evidence="14" id="KW-0653">Protein transport</keyword>
<evidence type="ECO:0000256" key="7">
    <source>
        <dbReference type="ARBA" id="ARBA00022454"/>
    </source>
</evidence>
<evidence type="ECO:0000256" key="13">
    <source>
        <dbReference type="ARBA" id="ARBA00022859"/>
    </source>
</evidence>
<keyword evidence="19" id="KW-0539">Nucleus</keyword>
<dbReference type="InterPro" id="IPR045107">
    <property type="entry name" value="SAC3/GANP/THP3"/>
</dbReference>
<dbReference type="InterPro" id="IPR000717">
    <property type="entry name" value="PCI_dom"/>
</dbReference>
<keyword evidence="9" id="KW-0963">Cytoplasm</keyword>
<sequence>MIPSNPFGGSRGGQPSSDGQPQSFGLYQASAIGQFSPQGNTFFGQPTTPVTTVTGGNQTTVFEQPLSEGVSSVLGQTAVKRRTVFGNPSSTSVTCAFPSSGVAENKGFTSSNFSFKPVNESLFKPIFGAGPETQSSAVPDSAFSTNEFQTSSSTLKSNSTSTNFFSLTGAKSMPVDFNFSQPSLAPSAQSNPLTTGNSSTNVQFTFSQPLLLSSTTSLTSTTQPTTPSSFSFSVKPSKPQTTTVLKGTSFEQSSLFGGTKINADANTDEKGQNLEDTNLFTSFSRGTKRKEGTVVSSTVLEKSTTNEGVPAEGDSLARLTKRPLMRPRGPLGGIFSRALNDLGRDGNNPGRYQVTKGTSQQLAVREQEREQVQVQSIASDTSPEDLPQQSMDQLQRSEGSGKSHMLWICTDLKKLRQHPTDSRTSLHPDAETKSPLSSTGSPTDCNIILCKNVPANLNRKDIIEKHFGRFGKVRKIFCRPAKNMATVHFNDHAAAAQAKKRGKVLHNKELLLLWQRKKQSKYFISLQKKKSVLKRSLMAKSQQFNTEPQKESTTESQSLECPVPSSFSYLIGQVAETAEEKYRLLEQRDKLLRQSRPKRTDLDMSKVFVGTCPDMCPEKERFMRETRKQLSVFEVIPDTEMVDHTAAVKEYSRSSADQEEPLPHELRPLPVLCMTMNYLVTQIMDQVNENYRDWYDFVWNRTRGIRKDITQQHLCCPDTVSLIEKCTRFHIHCAHHLCEEHISAFDAKINNENMTKCLQSLKEMYQDLATHQVYCCREAEFRQYSVLLRLNDGDILREVQQFREEVRNSPEVKLAVQAFAAVNSNNFVRFFKLVKRASYLVSCLLHRYFNQVRAKALQTLNLAHTVGPRSTAFPLEDIVRMLMFNSSTEAIDFIHHHGLIINDTFVEMSRISYQQPDLPLSPNKSDIILAKKNALVGEVVNGGPLPSPPQHNPVCSFDSQNKYRGEALVAEATTGQFKGISVDSSVHTESVLSEVMGQLLKEISSEEIEKERLRVTEEKQKLEEARWRKVVALRQQLKRQMRVFPAAPCFVDPLRKQRALVPSAPLEPCIEELAHEVFQQMRVHFYYQQLLDEAVWLPLNLPQLVVENTSKAGDHIFWKAVLLLPSYHDSVSNLSDRILSEWLETKFGGSQEPSDGTLRTIHFANTIQEKEQCLHRVHISIKALRGPLNEQGMSKMESFEFQGTRALIMLLPSTSIEETEENESDVPLLSALLQLKQFQQASTCQGPLPLVILIPGSDTGITQKLEEALLLQELVQEDLISEYKFFFIPESTCDLRGCGEVVHNFISLGSIPLSCQTLQQLVEVTLNHEFISKVFIEHQKRMAAQLPSVHPAPVISLYNAVLTHIANNVTPPEMGTLPPCEFWQPESPEFVPYLGWNFVHHQAWIRKAILSLQLPQWDSLSVTDSWTELCSSVFSYAAQVPLTGHSQPLLMSRLKNLLERVRVKGKLIPGNMCSDVTWIPWDNIVLVCIDQKLRDWQIPGPPDYEGEDIYNGEILVYFHAESLNGFKSPEEWTQVVRQTHKEKLQESQE</sequence>
<feature type="region of interest" description="Disordered" evidence="25">
    <location>
        <begin position="1"/>
        <end position="24"/>
    </location>
</feature>
<evidence type="ECO:0000256" key="15">
    <source>
        <dbReference type="ARBA" id="ARBA00022990"/>
    </source>
</evidence>
<dbReference type="InterPro" id="IPR005062">
    <property type="entry name" value="SAC3/GANP/THP3_conserved"/>
</dbReference>
<dbReference type="InterPro" id="IPR012677">
    <property type="entry name" value="Nucleotide-bd_a/b_plait_sf"/>
</dbReference>
<evidence type="ECO:0000256" key="5">
    <source>
        <dbReference type="ARBA" id="ARBA00013184"/>
    </source>
</evidence>
<evidence type="ECO:0000256" key="16">
    <source>
        <dbReference type="ARBA" id="ARBA00023010"/>
    </source>
</evidence>
<feature type="region of interest" description="Disordered" evidence="25">
    <location>
        <begin position="340"/>
        <end position="399"/>
    </location>
</feature>
<evidence type="ECO:0000256" key="22">
    <source>
        <dbReference type="ARBA" id="ARBA00048940"/>
    </source>
</evidence>
<feature type="region of interest" description="Disordered" evidence="25">
    <location>
        <begin position="419"/>
        <end position="441"/>
    </location>
</feature>
<evidence type="ECO:0000256" key="19">
    <source>
        <dbReference type="ARBA" id="ARBA00023242"/>
    </source>
</evidence>
<evidence type="ECO:0000256" key="25">
    <source>
        <dbReference type="SAM" id="MobiDB-lite"/>
    </source>
</evidence>
<proteinExistence type="inferred from homology"/>
<dbReference type="Ensembl" id="ENSTRUT00000060721.1">
    <property type="protein sequence ID" value="ENSTRUP00000082596.1"/>
    <property type="gene ID" value="ENSTRUG00000005210.3"/>
</dbReference>
<protein>
    <recommendedName>
        <fullName evidence="24">Germinal-center associated nuclear protein</fullName>
        <ecNumber evidence="5">2.3.1.48</ecNumber>
    </recommendedName>
</protein>
<dbReference type="GO" id="GO:0002376">
    <property type="term" value="P:immune system process"/>
    <property type="evidence" value="ECO:0007669"/>
    <property type="project" value="UniProtKB-KW"/>
</dbReference>
<evidence type="ECO:0000256" key="3">
    <source>
        <dbReference type="ARBA" id="ARBA00004567"/>
    </source>
</evidence>
<keyword evidence="28" id="KW-1185">Reference proteome</keyword>
<organism evidence="27 28">
    <name type="scientific">Takifugu rubripes</name>
    <name type="common">Japanese pufferfish</name>
    <name type="synonym">Fugu rubripes</name>
    <dbReference type="NCBI Taxonomy" id="31033"/>
    <lineage>
        <taxon>Eukaryota</taxon>
        <taxon>Metazoa</taxon>
        <taxon>Chordata</taxon>
        <taxon>Craniata</taxon>
        <taxon>Vertebrata</taxon>
        <taxon>Euteleostomi</taxon>
        <taxon>Actinopterygii</taxon>
        <taxon>Neopterygii</taxon>
        <taxon>Teleostei</taxon>
        <taxon>Neoteleostei</taxon>
        <taxon>Acanthomorphata</taxon>
        <taxon>Eupercaria</taxon>
        <taxon>Tetraodontiformes</taxon>
        <taxon>Tetradontoidea</taxon>
        <taxon>Tetraodontidae</taxon>
        <taxon>Takifugu</taxon>
    </lineage>
</organism>
<evidence type="ECO:0000256" key="6">
    <source>
        <dbReference type="ARBA" id="ARBA00022448"/>
    </source>
</evidence>
<dbReference type="EC" id="2.3.1.48" evidence="5"/>
<evidence type="ECO:0000313" key="28">
    <source>
        <dbReference type="Proteomes" id="UP000005226"/>
    </source>
</evidence>
<evidence type="ECO:0000256" key="4">
    <source>
        <dbReference type="ARBA" id="ARBA00004642"/>
    </source>
</evidence>
<evidence type="ECO:0000256" key="9">
    <source>
        <dbReference type="ARBA" id="ARBA00022490"/>
    </source>
</evidence>
<dbReference type="PANTHER" id="PTHR12436">
    <property type="entry name" value="80 KDA MCM3-ASSOCIATED PROTEIN"/>
    <property type="match status" value="1"/>
</dbReference>
<dbReference type="GeneTree" id="ENSGT00940000156322"/>
<dbReference type="Pfam" id="PF16769">
    <property type="entry name" value="MCM3AP_GANP"/>
    <property type="match status" value="1"/>
</dbReference>
<dbReference type="Pfam" id="PF00076">
    <property type="entry name" value="RRM_1"/>
    <property type="match status" value="1"/>
</dbReference>
<dbReference type="FunFam" id="1.25.40.990:FF:000003">
    <property type="entry name" value="germinal-center associated nuclear protein isoform X2"/>
    <property type="match status" value="1"/>
</dbReference>
<name>A0A674PA93_TAKRU</name>
<dbReference type="SMART" id="SM00360">
    <property type="entry name" value="RRM"/>
    <property type="match status" value="1"/>
</dbReference>
<comment type="subcellular location">
    <subcellularLocation>
        <location evidence="1">Chromosome</location>
    </subcellularLocation>
    <subcellularLocation>
        <location evidence="2">Cytoplasm</location>
    </subcellularLocation>
    <subcellularLocation>
        <location evidence="3">Nucleus</location>
        <location evidence="3">Nuclear pore complex</location>
    </subcellularLocation>
    <subcellularLocation>
        <location evidence="4">Nucleus</location>
        <location evidence="4">Nucleoplasm</location>
    </subcellularLocation>
</comment>
<reference evidence="27" key="3">
    <citation type="submission" date="2025-09" db="UniProtKB">
        <authorList>
            <consortium name="Ensembl"/>
        </authorList>
    </citation>
    <scope>IDENTIFICATION</scope>
</reference>
<dbReference type="GO" id="GO:0005654">
    <property type="term" value="C:nucleoplasm"/>
    <property type="evidence" value="ECO:0007669"/>
    <property type="project" value="UniProtKB-SubCell"/>
</dbReference>
<dbReference type="GO" id="GO:0006406">
    <property type="term" value="P:mRNA export from nucleus"/>
    <property type="evidence" value="ECO:0007669"/>
    <property type="project" value="TreeGrafter"/>
</dbReference>
<comment type="catalytic activity">
    <reaction evidence="22">
        <text>L-lysyl-[histone] + acetyl-CoA = N(6)-acetyl-L-lysyl-[histone] + CoA + H(+)</text>
        <dbReference type="Rhea" id="RHEA:21992"/>
        <dbReference type="Rhea" id="RHEA-COMP:9845"/>
        <dbReference type="Rhea" id="RHEA-COMP:11338"/>
        <dbReference type="ChEBI" id="CHEBI:15378"/>
        <dbReference type="ChEBI" id="CHEBI:29969"/>
        <dbReference type="ChEBI" id="CHEBI:57287"/>
        <dbReference type="ChEBI" id="CHEBI:57288"/>
        <dbReference type="ChEBI" id="CHEBI:61930"/>
        <dbReference type="EC" id="2.3.1.48"/>
    </reaction>
    <physiologicalReaction direction="left-to-right" evidence="22">
        <dbReference type="Rhea" id="RHEA:21993"/>
    </physiologicalReaction>
</comment>
<keyword evidence="15" id="KW-0007">Acetylation</keyword>
<dbReference type="GO" id="GO:0061733">
    <property type="term" value="F:protein-lysine-acetyltransferase activity"/>
    <property type="evidence" value="ECO:0007669"/>
    <property type="project" value="UniProtKB-EC"/>
</dbReference>
<feature type="compositionally biased region" description="Polar residues" evidence="25">
    <location>
        <begin position="376"/>
        <end position="399"/>
    </location>
</feature>
<comment type="similarity">
    <text evidence="21">Belongs to the SAC3 family.</text>
</comment>
<feature type="region of interest" description="Disordered" evidence="25">
    <location>
        <begin position="217"/>
        <end position="246"/>
    </location>
</feature>
<keyword evidence="11" id="KW-0808">Transferase</keyword>
<feature type="compositionally biased region" description="Low complexity" evidence="25">
    <location>
        <begin position="217"/>
        <end position="233"/>
    </location>
</feature>
<dbReference type="Proteomes" id="UP000005226">
    <property type="component" value="Chromosome 1"/>
</dbReference>
<feature type="region of interest" description="Disordered" evidence="25">
    <location>
        <begin position="541"/>
        <end position="560"/>
    </location>
</feature>
<evidence type="ECO:0000256" key="17">
    <source>
        <dbReference type="ARBA" id="ARBA00023054"/>
    </source>
</evidence>
<dbReference type="CDD" id="cd12443">
    <property type="entry name" value="RRM_MCM3A_like"/>
    <property type="match status" value="1"/>
</dbReference>
<dbReference type="Pfam" id="PF03399">
    <property type="entry name" value="SAC3_GANP"/>
    <property type="match status" value="1"/>
</dbReference>
<keyword evidence="20" id="KW-0012">Acyltransferase</keyword>
<gene>
    <name evidence="27" type="primary">mcm3ap</name>
</gene>
<comment type="function">
    <text evidence="23">As a component of the TREX-2 complex, involved in the export of mRNAs to the cytoplasm through the nuclear pores. Through the acetylation of histones, affects the assembly of nucleosomes at immunoglobulin variable region genes and promotes the recruitment and positioning of transcription complex to favor DNA cytosine deaminase AICDA/AID targeting, hence promoting somatic hypermutations.</text>
</comment>
<keyword evidence="7" id="KW-0158">Chromosome</keyword>
<evidence type="ECO:0000256" key="12">
    <source>
        <dbReference type="ARBA" id="ARBA00022816"/>
    </source>
</evidence>
<evidence type="ECO:0000256" key="8">
    <source>
        <dbReference type="ARBA" id="ARBA00022481"/>
    </source>
</evidence>
<evidence type="ECO:0000256" key="2">
    <source>
        <dbReference type="ARBA" id="ARBA00004496"/>
    </source>
</evidence>
<reference evidence="27" key="2">
    <citation type="submission" date="2025-08" db="UniProtKB">
        <authorList>
            <consortium name="Ensembl"/>
        </authorList>
    </citation>
    <scope>IDENTIFICATION</scope>
</reference>
<evidence type="ECO:0000256" key="1">
    <source>
        <dbReference type="ARBA" id="ARBA00004286"/>
    </source>
</evidence>
<keyword evidence="17" id="KW-0175">Coiled coil</keyword>
<evidence type="ECO:0000313" key="27">
    <source>
        <dbReference type="Ensembl" id="ENSTRUP00000082596.1"/>
    </source>
</evidence>
<dbReference type="InterPro" id="IPR031907">
    <property type="entry name" value="MCM3AP_GANP"/>
</dbReference>
<evidence type="ECO:0000256" key="14">
    <source>
        <dbReference type="ARBA" id="ARBA00022927"/>
    </source>
</evidence>
<dbReference type="SUPFAM" id="SSF54928">
    <property type="entry name" value="RNA-binding domain, RBD"/>
    <property type="match status" value="1"/>
</dbReference>
<evidence type="ECO:0000256" key="23">
    <source>
        <dbReference type="ARBA" id="ARBA00055631"/>
    </source>
</evidence>
<keyword evidence="12" id="KW-0509">mRNA transport</keyword>
<dbReference type="GO" id="GO:0070390">
    <property type="term" value="C:transcription export complex 2"/>
    <property type="evidence" value="ECO:0007669"/>
    <property type="project" value="TreeGrafter"/>
</dbReference>
<dbReference type="Gene3D" id="1.25.40.990">
    <property type="match status" value="1"/>
</dbReference>
<dbReference type="GO" id="GO:0005643">
    <property type="term" value="C:nuclear pore"/>
    <property type="evidence" value="ECO:0007669"/>
    <property type="project" value="UniProtKB-SubCell"/>
</dbReference>